<name>A0AAE6D334_9PAPI</name>
<comment type="catalytic activity">
    <reaction evidence="14">
        <text>ATP + H2O = ADP + phosphate + H(+)</text>
        <dbReference type="Rhea" id="RHEA:13065"/>
        <dbReference type="ChEBI" id="CHEBI:15377"/>
        <dbReference type="ChEBI" id="CHEBI:15378"/>
        <dbReference type="ChEBI" id="CHEBI:30616"/>
        <dbReference type="ChEBI" id="CHEBI:43474"/>
        <dbReference type="ChEBI" id="CHEBI:456216"/>
        <dbReference type="EC" id="5.6.2.4"/>
    </reaction>
</comment>
<keyword evidence="2" id="KW-0244">Early protein</keyword>
<feature type="compositionally biased region" description="Gly residues" evidence="16">
    <location>
        <begin position="87"/>
        <end position="96"/>
    </location>
</feature>
<organism evidence="18 19">
    <name type="scientific">Puffin papillomavirus 1</name>
    <dbReference type="NCBI Taxonomy" id="2562557"/>
    <lineage>
        <taxon>Viruses</taxon>
        <taxon>Monodnaviria</taxon>
        <taxon>Shotokuvirae</taxon>
        <taxon>Cossaviricota</taxon>
        <taxon>Papovaviricetes</taxon>
        <taxon>Zurhausenvirales</taxon>
        <taxon>Papillomaviridae</taxon>
    </lineage>
</organism>
<dbReference type="InterPro" id="IPR016393">
    <property type="entry name" value="Rep_E1_papillomaV"/>
</dbReference>
<evidence type="ECO:0000256" key="5">
    <source>
        <dbReference type="ARBA" id="ARBA00022705"/>
    </source>
</evidence>
<evidence type="ECO:0000256" key="3">
    <source>
        <dbReference type="ARBA" id="ARBA00022553"/>
    </source>
</evidence>
<dbReference type="Gene3D" id="1.10.10.510">
    <property type="entry name" value="Zinc finger, large T-antigen D1 domain"/>
    <property type="match status" value="1"/>
</dbReference>
<feature type="compositionally biased region" description="Acidic residues" evidence="16">
    <location>
        <begin position="7"/>
        <end position="25"/>
    </location>
</feature>
<evidence type="ECO:0000313" key="18">
    <source>
        <dbReference type="EMBL" id="QBR99461.1"/>
    </source>
</evidence>
<dbReference type="GO" id="GO:0005524">
    <property type="term" value="F:ATP binding"/>
    <property type="evidence" value="ECO:0007669"/>
    <property type="project" value="UniProtKB-KW"/>
</dbReference>
<feature type="domain" description="SF3 helicase" evidence="17">
    <location>
        <begin position="485"/>
        <end position="642"/>
    </location>
</feature>
<feature type="region of interest" description="Disordered" evidence="16">
    <location>
        <begin position="131"/>
        <end position="162"/>
    </location>
</feature>
<dbReference type="Pfam" id="PF00519">
    <property type="entry name" value="PPV_E1_C"/>
    <property type="match status" value="1"/>
</dbReference>
<dbReference type="InterPro" id="IPR046935">
    <property type="entry name" value="PPV_E1_DBD_sf"/>
</dbReference>
<keyword evidence="6" id="KW-0547">Nucleotide-binding</keyword>
<dbReference type="EMBL" id="MK620302">
    <property type="protein sequence ID" value="QBR99461.1"/>
    <property type="molecule type" value="Genomic_DNA"/>
</dbReference>
<dbReference type="InterPro" id="IPR027417">
    <property type="entry name" value="P-loop_NTPase"/>
</dbReference>
<dbReference type="PROSITE" id="PS51206">
    <property type="entry name" value="SF3_HELICASE_1"/>
    <property type="match status" value="1"/>
</dbReference>
<evidence type="ECO:0000256" key="7">
    <source>
        <dbReference type="ARBA" id="ARBA00022801"/>
    </source>
</evidence>
<evidence type="ECO:0000256" key="11">
    <source>
        <dbReference type="ARBA" id="ARBA00023235"/>
    </source>
</evidence>
<evidence type="ECO:0000256" key="8">
    <source>
        <dbReference type="ARBA" id="ARBA00022806"/>
    </source>
</evidence>
<keyword evidence="8" id="KW-0347">Helicase</keyword>
<dbReference type="InterPro" id="IPR014015">
    <property type="entry name" value="Helicase_SF3_DNA-vir"/>
</dbReference>
<keyword evidence="3" id="KW-0597">Phosphoprotein</keyword>
<evidence type="ECO:0000256" key="4">
    <source>
        <dbReference type="ARBA" id="ARBA00022562"/>
    </source>
</evidence>
<accession>A0AAE6D334</accession>
<comment type="catalytic activity">
    <reaction evidence="12">
        <text>Couples ATP hydrolysis with the unwinding of duplex DNA by translocating in the 3'-5' direction.</text>
        <dbReference type="EC" id="5.6.2.4"/>
    </reaction>
</comment>
<dbReference type="GO" id="GO:0043138">
    <property type="term" value="F:3'-5' DNA helicase activity"/>
    <property type="evidence" value="ECO:0007669"/>
    <property type="project" value="UniProtKB-EC"/>
</dbReference>
<evidence type="ECO:0000256" key="1">
    <source>
        <dbReference type="ARBA" id="ARBA00004147"/>
    </source>
</evidence>
<protein>
    <recommendedName>
        <fullName evidence="13">DNA 3'-5' helicase</fullName>
        <ecNumber evidence="13">5.6.2.4</ecNumber>
    </recommendedName>
</protein>
<evidence type="ECO:0000256" key="12">
    <source>
        <dbReference type="ARBA" id="ARBA00034617"/>
    </source>
</evidence>
<dbReference type="GO" id="GO:0006260">
    <property type="term" value="P:DNA replication"/>
    <property type="evidence" value="ECO:0007669"/>
    <property type="project" value="UniProtKB-KW"/>
</dbReference>
<feature type="region of interest" description="Disordered" evidence="16">
    <location>
        <begin position="83"/>
        <end position="111"/>
    </location>
</feature>
<evidence type="ECO:0000256" key="9">
    <source>
        <dbReference type="ARBA" id="ARBA00022840"/>
    </source>
</evidence>
<dbReference type="GO" id="GO:0003677">
    <property type="term" value="F:DNA binding"/>
    <property type="evidence" value="ECO:0007669"/>
    <property type="project" value="UniProtKB-KW"/>
</dbReference>
<keyword evidence="11" id="KW-0413">Isomerase</keyword>
<evidence type="ECO:0000256" key="16">
    <source>
        <dbReference type="SAM" id="MobiDB-lite"/>
    </source>
</evidence>
<dbReference type="Pfam" id="PF20450">
    <property type="entry name" value="PPV_E1_DBD"/>
    <property type="match status" value="1"/>
</dbReference>
<evidence type="ECO:0000256" key="2">
    <source>
        <dbReference type="ARBA" id="ARBA00022518"/>
    </source>
</evidence>
<proteinExistence type="predicted"/>
<evidence type="ECO:0000313" key="19">
    <source>
        <dbReference type="Proteomes" id="UP001241753"/>
    </source>
</evidence>
<dbReference type="GO" id="GO:0016817">
    <property type="term" value="F:hydrolase activity, acting on acid anhydrides"/>
    <property type="evidence" value="ECO:0007669"/>
    <property type="project" value="InterPro"/>
</dbReference>
<evidence type="ECO:0000259" key="17">
    <source>
        <dbReference type="PROSITE" id="PS51206"/>
    </source>
</evidence>
<reference evidence="18" key="1">
    <citation type="journal article" date="2019" name="Front. Microbiol.">
        <title>New Insight Into Avian Papillomavirus Ecology and Evolution From Characterization of Novel Wild Bird Papillomaviruses.</title>
        <authorList>
            <person name="Canuti M."/>
            <person name="Munro H.J."/>
            <person name="Robertson G.J."/>
            <person name="Kroyer A."/>
            <person name="Roul S."/>
            <person name="Ojkic D."/>
            <person name="Whitney H."/>
            <person name="Lang A.S."/>
        </authorList>
    </citation>
    <scope>NUCLEOTIDE SEQUENCE</scope>
    <source>
        <strain evidence="18">NL15-B13</strain>
    </source>
</reference>
<dbReference type="EC" id="5.6.2.4" evidence="13"/>
<keyword evidence="5" id="KW-0235">DNA replication</keyword>
<evidence type="ECO:0000256" key="13">
    <source>
        <dbReference type="ARBA" id="ARBA00034808"/>
    </source>
</evidence>
<dbReference type="GO" id="GO:0042025">
    <property type="term" value="C:host cell nucleus"/>
    <property type="evidence" value="ECO:0007669"/>
    <property type="project" value="UniProtKB-SubCell"/>
</dbReference>
<gene>
    <name evidence="18" type="primary">E1</name>
</gene>
<dbReference type="Gene3D" id="3.40.50.300">
    <property type="entry name" value="P-loop containing nucleotide triphosphate hydrolases"/>
    <property type="match status" value="1"/>
</dbReference>
<dbReference type="InterPro" id="IPR046832">
    <property type="entry name" value="PPV_E1_DBD"/>
</dbReference>
<comment type="function">
    <text evidence="15">ATP-dependent DNA 3'-5' helicase required for initiation of viral DNA replication. It forms a complex with the viral E2 protein. The E1-E2 complex binds to the replication origin which contains binding sites for both proteins. During the initial step, a dimer of E1 interacts with a dimer of protein E2 leading to a complex that binds the viral origin of replication with high specificity. Then, a second dimer of E1 displaces the E2 dimer in an ATP-dependent manner to form the E1 tetramer. Following this, two E1 monomers are added to each half of the site, which results in the formation of two E1 trimers on the viral ori. Subsequently, two hexamers will be created. The double hexamer acts as a bi-directional helicase machinery and unwinds the viral DNA and then recruits the host DNA polymerase to start replication.</text>
</comment>
<evidence type="ECO:0000256" key="14">
    <source>
        <dbReference type="ARBA" id="ARBA00048988"/>
    </source>
</evidence>
<dbReference type="Proteomes" id="UP001241753">
    <property type="component" value="Segment"/>
</dbReference>
<evidence type="ECO:0000256" key="10">
    <source>
        <dbReference type="ARBA" id="ARBA00023125"/>
    </source>
</evidence>
<keyword evidence="10" id="KW-0238">DNA-binding</keyword>
<dbReference type="SUPFAM" id="SSF52540">
    <property type="entry name" value="P-loop containing nucleoside triphosphate hydrolases"/>
    <property type="match status" value="1"/>
</dbReference>
<sequence>MDYILTEAEEEGVPSREEDEEETEDTGIGTYSQLFAEDSEIDTYNSQVDETDFAHSALLNQQQLEDDNRVLSELGYRLCAKRRRTTSGGGDGGTANGGEERGTDPQGLCDSPVQHTHTLCDILQRGVPTAASTIPTATPPRTHRGHRNGRQSGLPCKPRVEGRIPSENANAVQQAKDPATARPPARPVLHPITNTRAAQGQQLVHTKQYENRTGPASAAPSGQKPTEGQQLLQRLLDAKNGRQAALAIFKETYGPSYTDVTRPFKSDKTQSCEWVFVILGSASITYEALRECLRTHTEFMLCDINPSKQLGLFYCGFHASKNRDGVRRCLRNYNVEDRNLTLCEPPNKRSITAALYFQRLMVCHGEMPSWCTDLIAAGELANGEGFQLSKMVQWAMDNNLVDEGEIAYGYAQLADVDANAQLWLKSNAQAKYVRDATIMVKHFNRGRLQATPMVEHIACRMREYIDQDDEEGWKQIVVFMRYQHVVLNDFLQALRYWLKGRPKKSTIAVLGVPDSGKTMFTMSLIRFMQGKVLNYANSKSHFWLQPLVDCKAAAIDDVTFPCWDYINVYLRPALDGSTICIDCKHRAPIQAKCPPLLLTSNYDPREVTGPGEGQYVYKYLFNRITFICFNRVIPQVEGRPRFLLQPAHWRSFFLKYKDELELDLTGLDYGQPTGDAGTDAGQGE</sequence>
<dbReference type="Gene3D" id="3.40.1310.10">
    <property type="match status" value="1"/>
</dbReference>
<keyword evidence="4" id="KW-1048">Host nucleus</keyword>
<feature type="compositionally biased region" description="Low complexity" evidence="16">
    <location>
        <begin position="131"/>
        <end position="140"/>
    </location>
</feature>
<dbReference type="PIRSF" id="PIRSF003383">
    <property type="entry name" value="Rep_E1_papillomaV"/>
    <property type="match status" value="1"/>
</dbReference>
<dbReference type="InterPro" id="IPR001177">
    <property type="entry name" value="PPV_DNA_helicase_E1_C"/>
</dbReference>
<evidence type="ECO:0000256" key="15">
    <source>
        <dbReference type="ARBA" id="ARBA00093297"/>
    </source>
</evidence>
<dbReference type="SUPFAM" id="SSF55464">
    <property type="entry name" value="Origin of replication-binding domain, RBD-like"/>
    <property type="match status" value="1"/>
</dbReference>
<keyword evidence="7" id="KW-0378">Hydrolase</keyword>
<evidence type="ECO:0000256" key="6">
    <source>
        <dbReference type="ARBA" id="ARBA00022741"/>
    </source>
</evidence>
<feature type="region of interest" description="Disordered" evidence="16">
    <location>
        <begin position="1"/>
        <end position="30"/>
    </location>
</feature>
<keyword evidence="9" id="KW-0067">ATP-binding</keyword>
<dbReference type="InterPro" id="IPR037102">
    <property type="entry name" value="Znf_lg_T-Ag_D1_dom_sf"/>
</dbReference>
<comment type="subcellular location">
    <subcellularLocation>
        <location evidence="1">Host nucleus</location>
    </subcellularLocation>
</comment>